<accession>A0ABQ7MHK8</accession>
<feature type="domain" description="Replication protein A 70 kDa DNA-binding subunit B/D first OB fold" evidence="1">
    <location>
        <begin position="9"/>
        <end position="110"/>
    </location>
</feature>
<dbReference type="Gene3D" id="2.40.50.140">
    <property type="entry name" value="Nucleic acid-binding proteins"/>
    <property type="match status" value="1"/>
</dbReference>
<dbReference type="InterPro" id="IPR003871">
    <property type="entry name" value="RFA1B/D_OB_1st"/>
</dbReference>
<sequence>MAMVTNSKITMLNNLKPYKTTWKVEVKILRSWTQHSNYSGEDTFEFILEDRMGSEIYCTCKRIFLARVKNLQVGQWRFLENFSVYPTTGMYRLSGHKFKISITKSSIVTNSSLTTCEVHTFSPSALQQECIDQLIILTKWASCKNTTITKSTLRNDNLFLSLVDFQSVLHGSLKPCFLTDLMGQVINLGELKTIHCSCKPRMKPEFTLEYIK</sequence>
<evidence type="ECO:0000313" key="2">
    <source>
        <dbReference type="EMBL" id="KAG5398212.1"/>
    </source>
</evidence>
<dbReference type="InterPro" id="IPR012340">
    <property type="entry name" value="NA-bd_OB-fold"/>
</dbReference>
<dbReference type="SUPFAM" id="SSF50249">
    <property type="entry name" value="Nucleic acid-binding proteins"/>
    <property type="match status" value="1"/>
</dbReference>
<dbReference type="EMBL" id="JADBGQ010000005">
    <property type="protein sequence ID" value="KAG5398212.1"/>
    <property type="molecule type" value="Genomic_DNA"/>
</dbReference>
<dbReference type="CDD" id="cd04480">
    <property type="entry name" value="RPA1_DBD_A_like"/>
    <property type="match status" value="1"/>
</dbReference>
<comment type="caution">
    <text evidence="2">The sequence shown here is derived from an EMBL/GenBank/DDBJ whole genome shotgun (WGS) entry which is preliminary data.</text>
</comment>
<proteinExistence type="predicted"/>
<organism evidence="2 3">
    <name type="scientific">Brassica rapa subsp. trilocularis</name>
    <dbReference type="NCBI Taxonomy" id="1813537"/>
    <lineage>
        <taxon>Eukaryota</taxon>
        <taxon>Viridiplantae</taxon>
        <taxon>Streptophyta</taxon>
        <taxon>Embryophyta</taxon>
        <taxon>Tracheophyta</taxon>
        <taxon>Spermatophyta</taxon>
        <taxon>Magnoliopsida</taxon>
        <taxon>eudicotyledons</taxon>
        <taxon>Gunneridae</taxon>
        <taxon>Pentapetalae</taxon>
        <taxon>rosids</taxon>
        <taxon>malvids</taxon>
        <taxon>Brassicales</taxon>
        <taxon>Brassicaceae</taxon>
        <taxon>Brassiceae</taxon>
        <taxon>Brassica</taxon>
    </lineage>
</organism>
<gene>
    <name evidence="2" type="primary">A05g508180.1_BraROA</name>
    <name evidence="2" type="ORF">IGI04_020026</name>
</gene>
<dbReference type="Proteomes" id="UP000823674">
    <property type="component" value="Chromosome A05"/>
</dbReference>
<protein>
    <recommendedName>
        <fullName evidence="1">Replication protein A 70 kDa DNA-binding subunit B/D first OB fold domain-containing protein</fullName>
    </recommendedName>
</protein>
<evidence type="ECO:0000259" key="1">
    <source>
        <dbReference type="Pfam" id="PF02721"/>
    </source>
</evidence>
<dbReference type="Pfam" id="PF02721">
    <property type="entry name" value="DUF223"/>
    <property type="match status" value="1"/>
</dbReference>
<name>A0ABQ7MHK8_BRACM</name>
<evidence type="ECO:0000313" key="3">
    <source>
        <dbReference type="Proteomes" id="UP000823674"/>
    </source>
</evidence>
<keyword evidence="3" id="KW-1185">Reference proteome</keyword>
<reference evidence="2 3" key="1">
    <citation type="submission" date="2021-03" db="EMBL/GenBank/DDBJ databases">
        <authorList>
            <person name="King G.J."/>
            <person name="Bancroft I."/>
            <person name="Baten A."/>
            <person name="Bloomfield J."/>
            <person name="Borpatragohain P."/>
            <person name="He Z."/>
            <person name="Irish N."/>
            <person name="Irwin J."/>
            <person name="Liu K."/>
            <person name="Mauleon R.P."/>
            <person name="Moore J."/>
            <person name="Morris R."/>
            <person name="Ostergaard L."/>
            <person name="Wang B."/>
            <person name="Wells R."/>
        </authorList>
    </citation>
    <scope>NUCLEOTIDE SEQUENCE [LARGE SCALE GENOMIC DNA]</scope>
    <source>
        <strain evidence="2">R-o-18</strain>
        <tissue evidence="2">Leaf</tissue>
    </source>
</reference>